<comment type="caution">
    <text evidence="4">The sequence shown here is derived from an EMBL/GenBank/DDBJ whole genome shotgun (WGS) entry which is preliminary data.</text>
</comment>
<proteinExistence type="predicted"/>
<accession>A0A7W3ZQI5</accession>
<sequence length="151" mass="15519">MTTTPPPPPCRKPPAAPGRRRGRHRDSGQAAIEFIGFVPILLLVALAAVQLGLAAHTASQAGTAARAAARAASQHQGPDPVGTGRQALSSWLADDAAFSQARAPGEVTVTVTVRIPSVFPEPVAPETITLNFARTRADSSSTVGSSRVPSP</sequence>
<evidence type="ECO:0000313" key="5">
    <source>
        <dbReference type="Proteomes" id="UP000525686"/>
    </source>
</evidence>
<dbReference type="InterPro" id="IPR012495">
    <property type="entry name" value="TadE-like_dom"/>
</dbReference>
<name>A0A7W3ZQI5_9ACTN</name>
<evidence type="ECO:0000313" key="4">
    <source>
        <dbReference type="EMBL" id="MBB1256813.1"/>
    </source>
</evidence>
<dbReference type="Proteomes" id="UP000525686">
    <property type="component" value="Unassembled WGS sequence"/>
</dbReference>
<feature type="region of interest" description="Disordered" evidence="1">
    <location>
        <begin position="1"/>
        <end position="25"/>
    </location>
</feature>
<keyword evidence="2" id="KW-0812">Transmembrane</keyword>
<feature type="region of interest" description="Disordered" evidence="1">
    <location>
        <begin position="59"/>
        <end position="86"/>
    </location>
</feature>
<feature type="non-terminal residue" evidence="4">
    <location>
        <position position="151"/>
    </location>
</feature>
<feature type="domain" description="TadE-like" evidence="3">
    <location>
        <begin position="28"/>
        <end position="70"/>
    </location>
</feature>
<dbReference type="AlphaFoldDB" id="A0A7W3ZQI5"/>
<feature type="compositionally biased region" description="Low complexity" evidence="1">
    <location>
        <begin position="59"/>
        <end position="77"/>
    </location>
</feature>
<organism evidence="4 5">
    <name type="scientific">Streptomyces alkaliterrae</name>
    <dbReference type="NCBI Taxonomy" id="2213162"/>
    <lineage>
        <taxon>Bacteria</taxon>
        <taxon>Bacillati</taxon>
        <taxon>Actinomycetota</taxon>
        <taxon>Actinomycetes</taxon>
        <taxon>Kitasatosporales</taxon>
        <taxon>Streptomycetaceae</taxon>
        <taxon>Streptomyces</taxon>
    </lineage>
</organism>
<feature type="compositionally biased region" description="Pro residues" evidence="1">
    <location>
        <begin position="1"/>
        <end position="16"/>
    </location>
</feature>
<evidence type="ECO:0000259" key="3">
    <source>
        <dbReference type="Pfam" id="PF07811"/>
    </source>
</evidence>
<reference evidence="5" key="1">
    <citation type="submission" date="2020-05" db="EMBL/GenBank/DDBJ databases">
        <title>Classification of alakaliphilic streptomycetes isolated from an alkaline soil next to Lonar Crater, India and a proposal for the recognition of Streptomyces alkaliterrae sp. nov.</title>
        <authorList>
            <person name="Golinska P."/>
        </authorList>
    </citation>
    <scope>NUCLEOTIDE SEQUENCE [LARGE SCALE GENOMIC DNA]</scope>
    <source>
        <strain evidence="5">OF3</strain>
    </source>
</reference>
<gene>
    <name evidence="4" type="ORF">H3146_26230</name>
</gene>
<keyword evidence="2" id="KW-0472">Membrane</keyword>
<evidence type="ECO:0000256" key="2">
    <source>
        <dbReference type="SAM" id="Phobius"/>
    </source>
</evidence>
<evidence type="ECO:0000256" key="1">
    <source>
        <dbReference type="SAM" id="MobiDB-lite"/>
    </source>
</evidence>
<keyword evidence="2" id="KW-1133">Transmembrane helix</keyword>
<feature type="transmembrane region" description="Helical" evidence="2">
    <location>
        <begin position="30"/>
        <end position="53"/>
    </location>
</feature>
<dbReference type="EMBL" id="JABJWZ010000466">
    <property type="protein sequence ID" value="MBB1256813.1"/>
    <property type="molecule type" value="Genomic_DNA"/>
</dbReference>
<protein>
    <submittedName>
        <fullName evidence="4">Pilus assembly protein</fullName>
    </submittedName>
</protein>
<dbReference type="Pfam" id="PF07811">
    <property type="entry name" value="TadE"/>
    <property type="match status" value="1"/>
</dbReference>